<protein>
    <submittedName>
        <fullName evidence="2">Uncharacterized protein</fullName>
    </submittedName>
</protein>
<sequence>MDGLEEAVKSGMVRDDPEPGDSRRALVQQWQQKVKHAKEHWKDDFKRMRENMDFASGKQWPNEKKDDDRYKANIVQRVLKSSVASLYAKNPRVIARRRERLDFAVWDGKPETLQMAMMAMQVATQKGVPPDLQSISILQDIQQNVERRSMLDKVGRTLEVLIQYYMSEQIPDFKTQMKQMIRRARTTGVGYIELGFQRQMDLSDDQSTRISDMTERLATIGRLQADIQDGETDTYSAEAEELRLAIQAIENEPEVIIREGLLWNFPQSTRIIPSPETQSLIGWVGSNWLAKEVILTPDRVKEVYGVDLGKNYAAYKVSNSTPWGAAKQSYGMANGSPYAKTGEGLACVWHVYDRDTGLEYVIADGYPDFLQEPGSPAIQVEQFFPIWAVTFNETENECELFPKSDVELLKHIQLEYNRAKEALRQHRIANRPLYLAPDGQFDEDDQKNLAGHAAHDVIIIKAMRDNVKSSDLISPVNKIGVDPNLYETESMFNDMVRVVGIQQANIGGIANGTATESSIAQSSQNSSISLDSDSLDDVLTAVMRAAGQIMLMNLSTETVMAIAGPGAVWPELSRSEMMQEVGLEIKAGSSGRPNQAQDAATFERMYPLLVQVPGISPR</sequence>
<reference evidence="3" key="1">
    <citation type="submission" date="2016-11" db="EMBL/GenBank/DDBJ databases">
        <title>Complete Genome Sequence of alachlor-degrading Sphingomonas sp. strain JJ-A5.</title>
        <authorList>
            <person name="Lee H."/>
            <person name="Ka J.-O."/>
        </authorList>
    </citation>
    <scope>NUCLEOTIDE SEQUENCE [LARGE SCALE GENOMIC DNA]</scope>
    <source>
        <strain evidence="3">JJ-A5</strain>
    </source>
</reference>
<gene>
    <name evidence="2" type="ORF">BSL82_15650</name>
</gene>
<dbReference type="EMBL" id="CP018221">
    <property type="protein sequence ID" value="API60539.1"/>
    <property type="molecule type" value="Genomic_DNA"/>
</dbReference>
<evidence type="ECO:0000313" key="2">
    <source>
        <dbReference type="EMBL" id="API60539.1"/>
    </source>
</evidence>
<name>A0A1L3ZY69_9SPHN</name>
<dbReference type="KEGG" id="sphj:BSL82_15650"/>
<organism evidence="2 3">
    <name type="scientific">Tardibacter chloracetimidivorans</name>
    <dbReference type="NCBI Taxonomy" id="1921510"/>
    <lineage>
        <taxon>Bacteria</taxon>
        <taxon>Pseudomonadati</taxon>
        <taxon>Pseudomonadota</taxon>
        <taxon>Alphaproteobacteria</taxon>
        <taxon>Sphingomonadales</taxon>
        <taxon>Sphingomonadaceae</taxon>
        <taxon>Tardibacter</taxon>
    </lineage>
</organism>
<dbReference type="Proteomes" id="UP000182063">
    <property type="component" value="Chromosome"/>
</dbReference>
<dbReference type="AlphaFoldDB" id="A0A1L3ZY69"/>
<accession>A0A1L3ZY69</accession>
<dbReference type="STRING" id="1921510.BSL82_15650"/>
<dbReference type="RefSeq" id="WP_072598204.1">
    <property type="nucleotide sequence ID" value="NZ_CP018221.1"/>
</dbReference>
<proteinExistence type="predicted"/>
<feature type="region of interest" description="Disordered" evidence="1">
    <location>
        <begin position="1"/>
        <end position="24"/>
    </location>
</feature>
<evidence type="ECO:0000256" key="1">
    <source>
        <dbReference type="SAM" id="MobiDB-lite"/>
    </source>
</evidence>
<keyword evidence="3" id="KW-1185">Reference proteome</keyword>
<evidence type="ECO:0000313" key="3">
    <source>
        <dbReference type="Proteomes" id="UP000182063"/>
    </source>
</evidence>
<dbReference type="OrthoDB" id="8263666at2"/>